<protein>
    <submittedName>
        <fullName evidence="3">Putative cell wall binding repeat-containing protein</fullName>
    </submittedName>
</protein>
<dbReference type="RefSeq" id="WP_175559981.1">
    <property type="nucleotide sequence ID" value="NZ_FOMG01000017.1"/>
</dbReference>
<dbReference type="PROSITE" id="PS51170">
    <property type="entry name" value="CW"/>
    <property type="match status" value="4"/>
</dbReference>
<feature type="repeat" description="Cell wall-binding" evidence="2">
    <location>
        <begin position="109"/>
        <end position="128"/>
    </location>
</feature>
<dbReference type="STRING" id="119641.SAMN05421842_11780"/>
<feature type="repeat" description="Cell wall-binding" evidence="2">
    <location>
        <begin position="47"/>
        <end position="66"/>
    </location>
</feature>
<proteinExistence type="predicted"/>
<feature type="repeat" description="Cell wall-binding" evidence="2">
    <location>
        <begin position="149"/>
        <end position="168"/>
    </location>
</feature>
<reference evidence="3 4" key="1">
    <citation type="submission" date="2016-10" db="EMBL/GenBank/DDBJ databases">
        <authorList>
            <person name="de Groot N.N."/>
        </authorList>
    </citation>
    <scope>NUCLEOTIDE SEQUENCE [LARGE SCALE GENOMIC DNA]</scope>
    <source>
        <strain evidence="3 4">DSM 12992</strain>
    </source>
</reference>
<feature type="repeat" description="Cell wall-binding" evidence="2">
    <location>
        <begin position="129"/>
        <end position="148"/>
    </location>
</feature>
<dbReference type="Pfam" id="PF01473">
    <property type="entry name" value="Choline_bind_1"/>
    <property type="match status" value="3"/>
</dbReference>
<keyword evidence="4" id="KW-1185">Reference proteome</keyword>
<dbReference type="Proteomes" id="UP000199263">
    <property type="component" value="Unassembled WGS sequence"/>
</dbReference>
<accession>A0A1I1P035</accession>
<evidence type="ECO:0000256" key="1">
    <source>
        <dbReference type="ARBA" id="ARBA00022737"/>
    </source>
</evidence>
<evidence type="ECO:0000313" key="4">
    <source>
        <dbReference type="Proteomes" id="UP000199263"/>
    </source>
</evidence>
<dbReference type="InterPro" id="IPR018337">
    <property type="entry name" value="Cell_wall/Cho-bd_repeat"/>
</dbReference>
<evidence type="ECO:0000256" key="2">
    <source>
        <dbReference type="PROSITE-ProRule" id="PRU00591"/>
    </source>
</evidence>
<dbReference type="SUPFAM" id="SSF69360">
    <property type="entry name" value="Cell wall binding repeat"/>
    <property type="match status" value="1"/>
</dbReference>
<dbReference type="AlphaFoldDB" id="A0A1I1P035"/>
<gene>
    <name evidence="3" type="ORF">SAMN05421842_11780</name>
</gene>
<keyword evidence="1" id="KW-0677">Repeat</keyword>
<dbReference type="Gene3D" id="2.10.270.10">
    <property type="entry name" value="Cholin Binding"/>
    <property type="match status" value="3"/>
</dbReference>
<organism evidence="3 4">
    <name type="scientific">Clostridium uliginosum</name>
    <dbReference type="NCBI Taxonomy" id="119641"/>
    <lineage>
        <taxon>Bacteria</taxon>
        <taxon>Bacillati</taxon>
        <taxon>Bacillota</taxon>
        <taxon>Clostridia</taxon>
        <taxon>Eubacteriales</taxon>
        <taxon>Clostridiaceae</taxon>
        <taxon>Clostridium</taxon>
    </lineage>
</organism>
<sequence length="315" mass="36124">MKKVGRKLLTSMLVAIMIATIYPIKASAEWRFTSNGYWKYAESDSIVTGWKFINSNWYYFDDNGIMKTDWQKINNELYLLNEDGEMTVGPCWVNRFGTWYYLGSNGAMKTGWLNEKGIWYYFNESCVMQTGWILNGGKWYFIDASGAMKTGLTEIDNKKYYFDQSGAMQTGNVIINGETYTFASSGEQITSVNNKSTEDSNLIFKSKLGFSMKFPSEWKDRYTIIEDDNSVSVYFKSTDPNTPSKSGLFFVIMKKNNSLDESMYDSINGKKYITIDNTTYFIGGPTDISLNPENTDFNVFISMNNQCKDVIDTIR</sequence>
<dbReference type="Pfam" id="PF19127">
    <property type="entry name" value="Choline_bind_3"/>
    <property type="match status" value="2"/>
</dbReference>
<evidence type="ECO:0000313" key="3">
    <source>
        <dbReference type="EMBL" id="SFD03167.1"/>
    </source>
</evidence>
<name>A0A1I1P035_9CLOT</name>
<dbReference type="EMBL" id="FOMG01000017">
    <property type="protein sequence ID" value="SFD03167.1"/>
    <property type="molecule type" value="Genomic_DNA"/>
</dbReference>